<name>A0A6A6Y6T4_9PEZI</name>
<accession>A0A6A6Y6T4</accession>
<feature type="region of interest" description="Disordered" evidence="1">
    <location>
        <begin position="18"/>
        <end position="87"/>
    </location>
</feature>
<feature type="compositionally biased region" description="Basic and acidic residues" evidence="1">
    <location>
        <begin position="22"/>
        <end position="33"/>
    </location>
</feature>
<evidence type="ECO:0000313" key="4">
    <source>
        <dbReference type="RefSeq" id="XP_033570869.1"/>
    </source>
</evidence>
<organism evidence="2">
    <name type="scientific">Mytilinidion resinicola</name>
    <dbReference type="NCBI Taxonomy" id="574789"/>
    <lineage>
        <taxon>Eukaryota</taxon>
        <taxon>Fungi</taxon>
        <taxon>Dikarya</taxon>
        <taxon>Ascomycota</taxon>
        <taxon>Pezizomycotina</taxon>
        <taxon>Dothideomycetes</taxon>
        <taxon>Pleosporomycetidae</taxon>
        <taxon>Mytilinidiales</taxon>
        <taxon>Mytilinidiaceae</taxon>
        <taxon>Mytilinidion</taxon>
    </lineage>
</organism>
<dbReference type="EMBL" id="MU003716">
    <property type="protein sequence ID" value="KAF2803905.1"/>
    <property type="molecule type" value="Genomic_DNA"/>
</dbReference>
<evidence type="ECO:0000313" key="2">
    <source>
        <dbReference type="EMBL" id="KAF2803905.1"/>
    </source>
</evidence>
<sequence>MQLRPEWHAPVISLHPVARFAQRRDEGKGKAKEVEEDDAPMAAPLESRAGDASEPTTPPAEEYAASEQETTPKDNDPSEEVTHTEVDAARRPLFGLYSVGKIPY</sequence>
<proteinExistence type="predicted"/>
<evidence type="ECO:0000313" key="3">
    <source>
        <dbReference type="Proteomes" id="UP000504636"/>
    </source>
</evidence>
<dbReference type="Proteomes" id="UP000504636">
    <property type="component" value="Unplaced"/>
</dbReference>
<protein>
    <submittedName>
        <fullName evidence="2 4">Uncharacterized protein</fullName>
    </submittedName>
</protein>
<reference evidence="4" key="3">
    <citation type="submission" date="2025-04" db="UniProtKB">
        <authorList>
            <consortium name="RefSeq"/>
        </authorList>
    </citation>
    <scope>IDENTIFICATION</scope>
    <source>
        <strain evidence="4">CBS 304.34</strain>
    </source>
</reference>
<gene>
    <name evidence="2 4" type="ORF">BDZ99DRAFT_468004</name>
</gene>
<evidence type="ECO:0000256" key="1">
    <source>
        <dbReference type="SAM" id="MobiDB-lite"/>
    </source>
</evidence>
<dbReference type="AlphaFoldDB" id="A0A6A6Y6T4"/>
<dbReference type="RefSeq" id="XP_033570869.1">
    <property type="nucleotide sequence ID" value="XM_033721147.1"/>
</dbReference>
<reference evidence="2 4" key="1">
    <citation type="journal article" date="2020" name="Stud. Mycol.">
        <title>101 Dothideomycetes genomes: a test case for predicting lifestyles and emergence of pathogens.</title>
        <authorList>
            <person name="Haridas S."/>
            <person name="Albert R."/>
            <person name="Binder M."/>
            <person name="Bloem J."/>
            <person name="Labutti K."/>
            <person name="Salamov A."/>
            <person name="Andreopoulos B."/>
            <person name="Baker S."/>
            <person name="Barry K."/>
            <person name="Bills G."/>
            <person name="Bluhm B."/>
            <person name="Cannon C."/>
            <person name="Castanera R."/>
            <person name="Culley D."/>
            <person name="Daum C."/>
            <person name="Ezra D."/>
            <person name="Gonzalez J."/>
            <person name="Henrissat B."/>
            <person name="Kuo A."/>
            <person name="Liang C."/>
            <person name="Lipzen A."/>
            <person name="Lutzoni F."/>
            <person name="Magnuson J."/>
            <person name="Mondo S."/>
            <person name="Nolan M."/>
            <person name="Ohm R."/>
            <person name="Pangilinan J."/>
            <person name="Park H.-J."/>
            <person name="Ramirez L."/>
            <person name="Alfaro M."/>
            <person name="Sun H."/>
            <person name="Tritt A."/>
            <person name="Yoshinaga Y."/>
            <person name="Zwiers L.-H."/>
            <person name="Turgeon B."/>
            <person name="Goodwin S."/>
            <person name="Spatafora J."/>
            <person name="Crous P."/>
            <person name="Grigoriev I."/>
        </authorList>
    </citation>
    <scope>NUCLEOTIDE SEQUENCE</scope>
    <source>
        <strain evidence="2 4">CBS 304.34</strain>
    </source>
</reference>
<keyword evidence="3" id="KW-1185">Reference proteome</keyword>
<reference evidence="4" key="2">
    <citation type="submission" date="2020-04" db="EMBL/GenBank/DDBJ databases">
        <authorList>
            <consortium name="NCBI Genome Project"/>
        </authorList>
    </citation>
    <scope>NUCLEOTIDE SEQUENCE</scope>
    <source>
        <strain evidence="4">CBS 304.34</strain>
    </source>
</reference>
<dbReference type="GeneID" id="54462040"/>
<feature type="compositionally biased region" description="Basic and acidic residues" evidence="1">
    <location>
        <begin position="70"/>
        <end position="87"/>
    </location>
</feature>